<dbReference type="InterPro" id="IPR007257">
    <property type="entry name" value="GINS_Psf2"/>
</dbReference>
<dbReference type="Proteomes" id="UP001378592">
    <property type="component" value="Unassembled WGS sequence"/>
</dbReference>
<comment type="subcellular location">
    <subcellularLocation>
        <location evidence="1 5">Nucleus</location>
    </subcellularLocation>
</comment>
<protein>
    <recommendedName>
        <fullName evidence="5">DNA replication complex GINS protein PSF2</fullName>
    </recommendedName>
</protein>
<evidence type="ECO:0000256" key="2">
    <source>
        <dbReference type="ARBA" id="ARBA00010565"/>
    </source>
</evidence>
<dbReference type="GO" id="GO:0006260">
    <property type="term" value="P:DNA replication"/>
    <property type="evidence" value="ECO:0007669"/>
    <property type="project" value="UniProtKB-KW"/>
</dbReference>
<evidence type="ECO:0000313" key="8">
    <source>
        <dbReference type="EMBL" id="KAK7867130.1"/>
    </source>
</evidence>
<comment type="subunit">
    <text evidence="5">Component of the GINS complex.</text>
</comment>
<dbReference type="PANTHER" id="PTHR12772">
    <property type="entry name" value="DNA REPLICATION COMPLEX GINS PROTEIN PSF2"/>
    <property type="match status" value="1"/>
</dbReference>
<evidence type="ECO:0000259" key="7">
    <source>
        <dbReference type="Pfam" id="PF25005"/>
    </source>
</evidence>
<keyword evidence="9" id="KW-1185">Reference proteome</keyword>
<keyword evidence="3 5" id="KW-0235">DNA replication</keyword>
<dbReference type="GO" id="GO:0000811">
    <property type="term" value="C:GINS complex"/>
    <property type="evidence" value="ECO:0007669"/>
    <property type="project" value="TreeGrafter"/>
</dbReference>
<dbReference type="InterPro" id="IPR036224">
    <property type="entry name" value="GINS_bundle-like_dom_sf"/>
</dbReference>
<accession>A0AAN9VLF9</accession>
<dbReference type="InterPro" id="IPR021151">
    <property type="entry name" value="GINS_A"/>
</dbReference>
<evidence type="ECO:0000256" key="3">
    <source>
        <dbReference type="ARBA" id="ARBA00022705"/>
    </source>
</evidence>
<dbReference type="GO" id="GO:0071162">
    <property type="term" value="C:CMG complex"/>
    <property type="evidence" value="ECO:0007669"/>
    <property type="project" value="UniProtKB-ARBA"/>
</dbReference>
<gene>
    <name evidence="8" type="ORF">R5R35_005848</name>
</gene>
<dbReference type="InterPro" id="IPR056784">
    <property type="entry name" value="PSF2_N"/>
</dbReference>
<feature type="domain" description="GINS subunit" evidence="6">
    <location>
        <begin position="65"/>
        <end position="162"/>
    </location>
</feature>
<reference evidence="8 9" key="1">
    <citation type="submission" date="2024-03" db="EMBL/GenBank/DDBJ databases">
        <title>The genome assembly and annotation of the cricket Gryllus longicercus Weissman &amp; Gray.</title>
        <authorList>
            <person name="Szrajer S."/>
            <person name="Gray D."/>
            <person name="Ylla G."/>
        </authorList>
    </citation>
    <scope>NUCLEOTIDE SEQUENCE [LARGE SCALE GENOMIC DNA]</scope>
    <source>
        <strain evidence="8">DAG 2021-001</strain>
        <tissue evidence="8">Whole body minus gut</tissue>
    </source>
</reference>
<evidence type="ECO:0000256" key="4">
    <source>
        <dbReference type="ARBA" id="ARBA00023242"/>
    </source>
</evidence>
<dbReference type="CDD" id="cd21694">
    <property type="entry name" value="GINS_B_Psf2"/>
    <property type="match status" value="1"/>
</dbReference>
<comment type="caution">
    <text evidence="8">The sequence shown here is derived from an EMBL/GenBank/DDBJ whole genome shotgun (WGS) entry which is preliminary data.</text>
</comment>
<feature type="domain" description="DNA replication complex GINS protein PSF2 N-terminal" evidence="7">
    <location>
        <begin position="3"/>
        <end position="61"/>
    </location>
</feature>
<proteinExistence type="inferred from homology"/>
<dbReference type="SUPFAM" id="SSF160059">
    <property type="entry name" value="PriA/YqbF domain"/>
    <property type="match status" value="1"/>
</dbReference>
<dbReference type="AlphaFoldDB" id="A0AAN9VLF9"/>
<dbReference type="Gene3D" id="3.40.5.50">
    <property type="match status" value="1"/>
</dbReference>
<evidence type="ECO:0000313" key="9">
    <source>
        <dbReference type="Proteomes" id="UP001378592"/>
    </source>
</evidence>
<dbReference type="SUPFAM" id="SSF158573">
    <property type="entry name" value="GINS helical bundle-like"/>
    <property type="match status" value="1"/>
</dbReference>
<name>A0AAN9VLF9_9ORTH</name>
<dbReference type="PIRSF" id="PIRSF028998">
    <property type="entry name" value="GINS_Psf2_subgr"/>
    <property type="match status" value="1"/>
</dbReference>
<dbReference type="EMBL" id="JAZDUA010000126">
    <property type="protein sequence ID" value="KAK7867130.1"/>
    <property type="molecule type" value="Genomic_DNA"/>
</dbReference>
<keyword evidence="4 5" id="KW-0539">Nucleus</keyword>
<sequence>MNSAETEFIAEKELVSIVPNFNYEVIYLISGDIGPFRAGLPVKVPIWLAMSLKRRQKCRIVPPRWMNVEDLEEVKKQELNERFFTKMPSEHYMVEAHLLLSVAADDIPRCEQIRTILKDIWDIRMSKLRSSVDQIIKTNAIHARLDHLTLMEINSIRPLLPHALDQLFRLQNGRGPSQASGSQAFTQ</sequence>
<organism evidence="8 9">
    <name type="scientific">Gryllus longicercus</name>
    <dbReference type="NCBI Taxonomy" id="2509291"/>
    <lineage>
        <taxon>Eukaryota</taxon>
        <taxon>Metazoa</taxon>
        <taxon>Ecdysozoa</taxon>
        <taxon>Arthropoda</taxon>
        <taxon>Hexapoda</taxon>
        <taxon>Insecta</taxon>
        <taxon>Pterygota</taxon>
        <taxon>Neoptera</taxon>
        <taxon>Polyneoptera</taxon>
        <taxon>Orthoptera</taxon>
        <taxon>Ensifera</taxon>
        <taxon>Gryllidea</taxon>
        <taxon>Grylloidea</taxon>
        <taxon>Gryllidae</taxon>
        <taxon>Gryllinae</taxon>
        <taxon>Gryllus</taxon>
    </lineage>
</organism>
<dbReference type="Pfam" id="PF25005">
    <property type="entry name" value="PSF2_N"/>
    <property type="match status" value="1"/>
</dbReference>
<evidence type="ECO:0000256" key="5">
    <source>
        <dbReference type="PIRNR" id="PIRNR028998"/>
    </source>
</evidence>
<evidence type="ECO:0000259" key="6">
    <source>
        <dbReference type="Pfam" id="PF05916"/>
    </source>
</evidence>
<dbReference type="CDD" id="cd11712">
    <property type="entry name" value="GINS_A_psf2"/>
    <property type="match status" value="1"/>
</dbReference>
<dbReference type="Pfam" id="PF05916">
    <property type="entry name" value="Sld5"/>
    <property type="match status" value="1"/>
</dbReference>
<dbReference type="Gene3D" id="1.20.58.1020">
    <property type="match status" value="1"/>
</dbReference>
<dbReference type="PANTHER" id="PTHR12772:SF0">
    <property type="entry name" value="DNA REPLICATION COMPLEX GINS PROTEIN PSF2"/>
    <property type="match status" value="1"/>
</dbReference>
<dbReference type="FunFam" id="1.20.58.1020:FF:000001">
    <property type="entry name" value="DNA replication complex GINS protein PSF2"/>
    <property type="match status" value="1"/>
</dbReference>
<dbReference type="GO" id="GO:0000727">
    <property type="term" value="P:double-strand break repair via break-induced replication"/>
    <property type="evidence" value="ECO:0007669"/>
    <property type="project" value="TreeGrafter"/>
</dbReference>
<comment type="similarity">
    <text evidence="2 5">Belongs to the GINS2/PSF2 family.</text>
</comment>
<dbReference type="FunFam" id="3.40.5.50:FF:000001">
    <property type="entry name" value="DNA replication complex GINS protein PSF2"/>
    <property type="match status" value="1"/>
</dbReference>
<evidence type="ECO:0000256" key="1">
    <source>
        <dbReference type="ARBA" id="ARBA00004123"/>
    </source>
</evidence>